<dbReference type="Pfam" id="PF02260">
    <property type="entry name" value="FATC"/>
    <property type="match status" value="1"/>
</dbReference>
<keyword evidence="16" id="KW-0156">Chromatin regulator</keyword>
<comment type="catalytic activity">
    <reaction evidence="15">
        <text>L-seryl-[protein] + ATP = O-phospho-L-seryl-[protein] + ADP + H(+)</text>
        <dbReference type="Rhea" id="RHEA:17989"/>
        <dbReference type="Rhea" id="RHEA-COMP:9863"/>
        <dbReference type="Rhea" id="RHEA-COMP:11604"/>
        <dbReference type="ChEBI" id="CHEBI:15378"/>
        <dbReference type="ChEBI" id="CHEBI:29999"/>
        <dbReference type="ChEBI" id="CHEBI:30616"/>
        <dbReference type="ChEBI" id="CHEBI:83421"/>
        <dbReference type="ChEBI" id="CHEBI:456216"/>
        <dbReference type="EC" id="2.7.11.1"/>
    </reaction>
</comment>
<dbReference type="GO" id="GO:0004674">
    <property type="term" value="F:protein serine/threonine kinase activity"/>
    <property type="evidence" value="ECO:0007669"/>
    <property type="project" value="UniProtKB-KW"/>
</dbReference>
<feature type="region of interest" description="Disordered" evidence="17">
    <location>
        <begin position="228"/>
        <end position="247"/>
    </location>
</feature>
<dbReference type="InParanoid" id="A0A0C3DSC6"/>
<dbReference type="InterPro" id="IPR021668">
    <property type="entry name" value="TAN"/>
</dbReference>
<dbReference type="STRING" id="913774.A0A0C3DSC6"/>
<evidence type="ECO:0000256" key="16">
    <source>
        <dbReference type="RuleBase" id="RU365027"/>
    </source>
</evidence>
<dbReference type="InterPro" id="IPR018936">
    <property type="entry name" value="PI3/4_kinase_CS"/>
</dbReference>
<evidence type="ECO:0000256" key="6">
    <source>
        <dbReference type="ARBA" id="ARBA00022527"/>
    </source>
</evidence>
<dbReference type="InterPro" id="IPR044107">
    <property type="entry name" value="PIKKc_ATM"/>
</dbReference>
<gene>
    <name evidence="21" type="ORF">OIDMADRAFT_39415</name>
</gene>
<name>A0A0C3DSC6_OIDMZ</name>
<evidence type="ECO:0000256" key="7">
    <source>
        <dbReference type="ARBA" id="ARBA00022679"/>
    </source>
</evidence>
<dbReference type="PROSITE" id="PS51190">
    <property type="entry name" value="FATC"/>
    <property type="match status" value="1"/>
</dbReference>
<dbReference type="EC" id="2.7.11.1" evidence="4 16"/>
<dbReference type="InterPro" id="IPR014009">
    <property type="entry name" value="PIK_FAT"/>
</dbReference>
<dbReference type="HOGENOM" id="CLU_000178_8_2_1"/>
<evidence type="ECO:0000259" key="20">
    <source>
        <dbReference type="PROSITE" id="PS51190"/>
    </source>
</evidence>
<dbReference type="PANTHER" id="PTHR37079:SF4">
    <property type="entry name" value="SERINE_THREONINE-PROTEIN KINASE ATM"/>
    <property type="match status" value="1"/>
</dbReference>
<evidence type="ECO:0000256" key="9">
    <source>
        <dbReference type="ARBA" id="ARBA00022763"/>
    </source>
</evidence>
<dbReference type="PROSITE" id="PS00915">
    <property type="entry name" value="PI3_4_KINASE_1"/>
    <property type="match status" value="1"/>
</dbReference>
<evidence type="ECO:0000256" key="11">
    <source>
        <dbReference type="ARBA" id="ARBA00022840"/>
    </source>
</evidence>
<dbReference type="InterPro" id="IPR038980">
    <property type="entry name" value="ATM_plant"/>
</dbReference>
<dbReference type="GO" id="GO:0005634">
    <property type="term" value="C:nucleus"/>
    <property type="evidence" value="ECO:0007669"/>
    <property type="project" value="UniProtKB-SubCell"/>
</dbReference>
<keyword evidence="22" id="KW-1185">Reference proteome</keyword>
<accession>A0A0C3DSC6</accession>
<comment type="subunit">
    <text evidence="3">Associates with DNA double-strand breaks.</text>
</comment>
<feature type="compositionally biased region" description="Polar residues" evidence="17">
    <location>
        <begin position="98"/>
        <end position="112"/>
    </location>
</feature>
<dbReference type="GO" id="GO:0005524">
    <property type="term" value="F:ATP binding"/>
    <property type="evidence" value="ECO:0007669"/>
    <property type="project" value="UniProtKB-KW"/>
</dbReference>
<dbReference type="SMART" id="SM01343">
    <property type="entry name" value="FATC"/>
    <property type="match status" value="1"/>
</dbReference>
<evidence type="ECO:0000256" key="12">
    <source>
        <dbReference type="ARBA" id="ARBA00023242"/>
    </source>
</evidence>
<dbReference type="InterPro" id="IPR003152">
    <property type="entry name" value="FATC_dom"/>
</dbReference>
<sequence>MVVKAGASKLKPKTVEAVVDHITQTLPKVDGDYCEPLTQDYLKALSAVFKPKANVERLKAATWSQVVDFCIRGISQFSDDGNGEPFGLALRSPGVESSHPSRSVSKSTNGNGRSHGKAGIVSRQNVEELLYTLLSLVSAPNAPILQSSEEITTAVLQFLHSQGSALEDLDMTDFGATAVDACPFRLSVFQLRPHNSRAERNWANLQIIGLLHRLVNIAEQQMRLAAPLLDNDNDKHPRKRQRTGHNSDRLLRPIKTKDDHTRLGALQTLPFILQNYELSTGDLTELLDQLLICASEKRGRTASWALLAIASCTKQKAATRGITFDWVQLWHVGARALTFPATCRAAAAQLHSMLATGLIEYQDVGEDVNAMITAADVSGPVSLCDSALFLMMHLLHVRVTEVPNASLLVCQNVIRWLFARWSPAEKPLAALAAIHVQPCWILDLFRTALGLERLGKTPSTPVPCGPIAQAWQQHLDTEEVVRYILLLDEPDAAGSVLPCAYCPKFSDHNNVSYVLDTAQYLSTSKLILELLIPKLRDLLQSWSNYASDRSSSVSSDTYRRAVNACMTMHLFTPHFVDTTSPQLEIFEADLRSLEAQLIQELRESSLGSDLVLDDVNAVRLVSHAGDILSSSEFSRCEVAQSTCLDIIIGFAELWSKADCNFAEPASDLYQWFISSALEGDIASAEVQKSIARLLLKLLLLRIEPMRGSEITTRSPRSSLINVLQKGNASVKFYIGNQLPDVFKLFILKDHDAVFVDILENLPSDPDWIEGISFRIFVLAKLASTWSTLLRRCIYHIFETPGRIPESVKHATRCLISISSALKVQSPRDLFALFASQLLYTWLESGDIEDIPYQIFGFTSLKDLLKSAQEEAAGLMIMRDQEEAIEYLANALHIPKVELLQSCFSKVTAYSIAYDISTPPVDKSQRHITGEARVKKVLNPDLFFECVHLHFVDIIGIFFNIIDHGDVEKHFMKKEGSAYAGHIMKEIKSLNSSNVSLPPNQQPTFRAKYLTNWIQHLCSRTQYETQSLYTPCLVTSVARKLLNTIHPALGSLHACSVLRKLRVLISLSGDTAISGYPLEMLLQSVSAFITDPECADDAIGIVKYLLVRGSDYLSQWPSFVAGISLSILGSLRIFLQSQEAAQDTQYAETTSRAHNFHSWMRTYVSEYRSPIWHSKSKPIFRALVQSAYNIGLVGNATVGSPESDLLSRLLEDEQAEESLLSRPAREFALTMLCSEFKCPVSFRTDIFGRDELSIANAAAVWKSCRIHGVSKQYLSWAARVLGRAFAASGHIHTELLHESTLSQIKELSIPLRAEDSSRACVLSLLHSLTLGHEQWTVGLAETALRGIVTTSDEMLAGTCQKYLTLSLQAASTWAPYQIPLSETIFNRDFTSSLMDPFTVDAIQQQCWLRDLAIVISQFIPNDPVLRALVPILREVTGFAERAFPFIIHLVLSTASQGQHLAKKKLSAAIVAWFGDCQKVDKNCLKILINSILYLRTQPLPNEKSIAERSYWLDIDYKKAAAAATRCGMFKTALLFTEEFYSEPVVVKSSRRSSGPAQQATVLPTELLLSIFENIDDPDMYYGVPQNASLSAIRARLEYEKDGSKSLAFRGAQYDSHVRRHDPESTRDVQAIVKSLDVLSLSGLSYSLLQAQQIVGMSTASLESMFQTARKLEQWDLPVPSTSNNDAVTIYKAFQAIHNASNSSSILQEINEGLDSTMTRLIREDPSANALHVALQALTALTEMDEVFVTRGSQEFEELTSRFEKRARWMKTGRFDDISHILSCRGTTFSTLSQQTRLHTVIDVSTLDTRLVEVQNALLASELNRSHNALQESLSLATSLMDLIEPCQKLGLNLEVAVHVEAANALWDQGEMASSIGMLQGIEKGSSLKKQTIPVGYSDLLSKIGYQVSIARLEKADRILENYLKPALRELKGKSEGSEASHVFHQFATFCDQQLQDPDSLEDLERLKKLRDRKADEVTFYLGMLGGAKSSAEKAKFKAYHTKAKLWLALDEEELQRHMSSRAEFLHQSLENYLLALSASDDHDNNTLRFTALWLEHSEEIMANEAVSKHLDRVPSRKFAPLMNQLTSRLQDTSVKFQQLLFSLVLRICSDHPFHGMYQIYAGANSRPNSKDEAARSRHSATNKLAKEFSGVQKAHQVWTAISTTNKVYCQLAAEKDERYKANKRFSLKESPALKTLSSILIKYPIPSPTMQIGLAADLDYSKIPVMTRLSSEFSIASGVKGSNDDMRQDAIMEQVFEQVNALLKTNRATRQRNLNIRTYKVLPLTSIAGIIEFVANTIPLHEYLMPAHERFYPRDLKGNQCRKEIGEVQTQSQQVRIQKFRDVTARFHPVMRYFFTENFDDPDEWFVKRLAYTRSTAAVSILGHVLGLGDRHGHNILLDSVSGEVVHIDLGVAFEMGRVLPVPELVPFRLTRDIVDGMGITKTEGVFRRCCEFTLEALRKEVYSITTILDVLRYDPLYSWSISPVRLAKLQQEQDQSAALDGETGTVPERTKEAVNEPGEADRALTVVGKKLSKTLSVTATVNDLINQASDERNLALLYSGWAAYA</sequence>
<dbReference type="Proteomes" id="UP000054321">
    <property type="component" value="Unassembled WGS sequence"/>
</dbReference>
<keyword evidence="11 16" id="KW-0067">ATP-binding</keyword>
<evidence type="ECO:0000259" key="19">
    <source>
        <dbReference type="PROSITE" id="PS51189"/>
    </source>
</evidence>
<dbReference type="SUPFAM" id="SSF56112">
    <property type="entry name" value="Protein kinase-like (PK-like)"/>
    <property type="match status" value="1"/>
</dbReference>
<evidence type="ECO:0000256" key="3">
    <source>
        <dbReference type="ARBA" id="ARBA00011370"/>
    </source>
</evidence>
<dbReference type="GO" id="GO:0006281">
    <property type="term" value="P:DNA repair"/>
    <property type="evidence" value="ECO:0007669"/>
    <property type="project" value="InterPro"/>
</dbReference>
<evidence type="ECO:0000313" key="21">
    <source>
        <dbReference type="EMBL" id="KIN04968.1"/>
    </source>
</evidence>
<feature type="region of interest" description="Disordered" evidence="17">
    <location>
        <begin position="88"/>
        <end position="118"/>
    </location>
</feature>
<comment type="function">
    <text evidence="13 16">Serine/threonine protein kinase which activates checkpoint signaling upon genotoxic stresses such as ionizing radiation (IR), ultraviolet light (UV), or DNA replication stalling, thereby acting as a DNA damage sensor. Recognizes the substrate consensus sequence [ST]-Q. Phosphorylates histone H2A to form H2AS128ph (gamma-H2A) at sites of DNA damage, involved in the regulation of DNA damage response mechanism. Required for the control of telomere length and genome stability.</text>
</comment>
<proteinExistence type="inferred from homology"/>
<comment type="subcellular location">
    <subcellularLocation>
        <location evidence="16">Chromosome</location>
        <location evidence="16">Telomere</location>
    </subcellularLocation>
    <subcellularLocation>
        <location evidence="1 16">Nucleus</location>
    </subcellularLocation>
</comment>
<evidence type="ECO:0000256" key="2">
    <source>
        <dbReference type="ARBA" id="ARBA00010769"/>
    </source>
</evidence>
<dbReference type="PANTHER" id="PTHR37079">
    <property type="entry name" value="SERINE/THREONINE-PROTEIN KINASE ATM"/>
    <property type="match status" value="1"/>
</dbReference>
<feature type="domain" description="FAT" evidence="19">
    <location>
        <begin position="1517"/>
        <end position="2124"/>
    </location>
</feature>
<feature type="domain" description="FATC" evidence="20">
    <location>
        <begin position="2533"/>
        <end position="2565"/>
    </location>
</feature>
<reference evidence="22" key="2">
    <citation type="submission" date="2015-01" db="EMBL/GenBank/DDBJ databases">
        <title>Evolutionary Origins and Diversification of the Mycorrhizal Mutualists.</title>
        <authorList>
            <consortium name="DOE Joint Genome Institute"/>
            <consortium name="Mycorrhizal Genomics Consortium"/>
            <person name="Kohler A."/>
            <person name="Kuo A."/>
            <person name="Nagy L.G."/>
            <person name="Floudas D."/>
            <person name="Copeland A."/>
            <person name="Barry K.W."/>
            <person name="Cichocki N."/>
            <person name="Veneault-Fourrey C."/>
            <person name="LaButti K."/>
            <person name="Lindquist E.A."/>
            <person name="Lipzen A."/>
            <person name="Lundell T."/>
            <person name="Morin E."/>
            <person name="Murat C."/>
            <person name="Riley R."/>
            <person name="Ohm R."/>
            <person name="Sun H."/>
            <person name="Tunlid A."/>
            <person name="Henrissat B."/>
            <person name="Grigoriev I.V."/>
            <person name="Hibbett D.S."/>
            <person name="Martin F."/>
        </authorList>
    </citation>
    <scope>NUCLEOTIDE SEQUENCE [LARGE SCALE GENOMIC DNA]</scope>
    <source>
        <strain evidence="22">Zn</strain>
    </source>
</reference>
<evidence type="ECO:0000256" key="17">
    <source>
        <dbReference type="SAM" id="MobiDB-lite"/>
    </source>
</evidence>
<dbReference type="PROSITE" id="PS00916">
    <property type="entry name" value="PI3_4_KINASE_2"/>
    <property type="match status" value="1"/>
</dbReference>
<dbReference type="InterPro" id="IPR011009">
    <property type="entry name" value="Kinase-like_dom_sf"/>
</dbReference>
<dbReference type="InterPro" id="IPR000403">
    <property type="entry name" value="PI3/4_kinase_cat_dom"/>
</dbReference>
<evidence type="ECO:0000259" key="18">
    <source>
        <dbReference type="PROSITE" id="PS50290"/>
    </source>
</evidence>
<dbReference type="CDD" id="cd05171">
    <property type="entry name" value="PIKKc_ATM"/>
    <property type="match status" value="1"/>
</dbReference>
<keyword evidence="9 16" id="KW-0227">DNA damage</keyword>
<evidence type="ECO:0000256" key="10">
    <source>
        <dbReference type="ARBA" id="ARBA00022777"/>
    </source>
</evidence>
<keyword evidence="10 16" id="KW-0418">Kinase</keyword>
<dbReference type="OrthoDB" id="381190at2759"/>
<dbReference type="Gene3D" id="1.10.1070.11">
    <property type="entry name" value="Phosphatidylinositol 3-/4-kinase, catalytic domain"/>
    <property type="match status" value="1"/>
</dbReference>
<evidence type="ECO:0000256" key="4">
    <source>
        <dbReference type="ARBA" id="ARBA00012513"/>
    </source>
</evidence>
<evidence type="ECO:0000256" key="8">
    <source>
        <dbReference type="ARBA" id="ARBA00022741"/>
    </source>
</evidence>
<evidence type="ECO:0000256" key="13">
    <source>
        <dbReference type="ARBA" id="ARBA00025079"/>
    </source>
</evidence>
<dbReference type="PROSITE" id="PS51189">
    <property type="entry name" value="FAT"/>
    <property type="match status" value="1"/>
</dbReference>
<comment type="similarity">
    <text evidence="2 16">Belongs to the PI3/PI4-kinase family. ATM subfamily.</text>
</comment>
<keyword evidence="7 16" id="KW-0808">Transferase</keyword>
<dbReference type="EMBL" id="KN832872">
    <property type="protein sequence ID" value="KIN04968.1"/>
    <property type="molecule type" value="Genomic_DNA"/>
</dbReference>
<evidence type="ECO:0000256" key="15">
    <source>
        <dbReference type="ARBA" id="ARBA00048679"/>
    </source>
</evidence>
<dbReference type="GO" id="GO:0006325">
    <property type="term" value="P:chromatin organization"/>
    <property type="evidence" value="ECO:0007669"/>
    <property type="project" value="UniProtKB-KW"/>
</dbReference>
<dbReference type="InterPro" id="IPR036940">
    <property type="entry name" value="PI3/4_kinase_cat_sf"/>
</dbReference>
<protein>
    <recommendedName>
        <fullName evidence="5 16">Serine/threonine-protein kinase Tel1</fullName>
        <ecNumber evidence="4 16">2.7.11.1</ecNumber>
    </recommendedName>
</protein>
<dbReference type="GO" id="GO:0035556">
    <property type="term" value="P:intracellular signal transduction"/>
    <property type="evidence" value="ECO:0007669"/>
    <property type="project" value="UniProtKB-ARBA"/>
</dbReference>
<keyword evidence="16" id="KW-0158">Chromosome</keyword>
<dbReference type="GO" id="GO:0106310">
    <property type="term" value="F:protein serine kinase activity"/>
    <property type="evidence" value="ECO:0007669"/>
    <property type="project" value="RHEA"/>
</dbReference>
<keyword evidence="12 16" id="KW-0539">Nucleus</keyword>
<dbReference type="GO" id="GO:0000781">
    <property type="term" value="C:chromosome, telomeric region"/>
    <property type="evidence" value="ECO:0007669"/>
    <property type="project" value="UniProtKB-SubCell"/>
</dbReference>
<dbReference type="SMART" id="SM00146">
    <property type="entry name" value="PI3Kc"/>
    <property type="match status" value="1"/>
</dbReference>
<dbReference type="Pfam" id="PF00454">
    <property type="entry name" value="PI3_PI4_kinase"/>
    <property type="match status" value="1"/>
</dbReference>
<dbReference type="Pfam" id="PF11640">
    <property type="entry name" value="TAN"/>
    <property type="match status" value="1"/>
</dbReference>
<dbReference type="Gene3D" id="3.30.1010.10">
    <property type="entry name" value="Phosphatidylinositol 3-kinase Catalytic Subunit, Chain A, domain 4"/>
    <property type="match status" value="1"/>
</dbReference>
<evidence type="ECO:0000256" key="14">
    <source>
        <dbReference type="ARBA" id="ARBA00047899"/>
    </source>
</evidence>
<evidence type="ECO:0000313" key="22">
    <source>
        <dbReference type="Proteomes" id="UP000054321"/>
    </source>
</evidence>
<dbReference type="PROSITE" id="PS50290">
    <property type="entry name" value="PI3_4_KINASE_3"/>
    <property type="match status" value="1"/>
</dbReference>
<feature type="domain" description="PI3K/PI4K catalytic" evidence="18">
    <location>
        <begin position="2204"/>
        <end position="2518"/>
    </location>
</feature>
<keyword evidence="16" id="KW-0779">Telomere</keyword>
<evidence type="ECO:0000256" key="5">
    <source>
        <dbReference type="ARBA" id="ARBA00014619"/>
    </source>
</evidence>
<organism evidence="21 22">
    <name type="scientific">Oidiodendron maius (strain Zn)</name>
    <dbReference type="NCBI Taxonomy" id="913774"/>
    <lineage>
        <taxon>Eukaryota</taxon>
        <taxon>Fungi</taxon>
        <taxon>Dikarya</taxon>
        <taxon>Ascomycota</taxon>
        <taxon>Pezizomycotina</taxon>
        <taxon>Leotiomycetes</taxon>
        <taxon>Leotiomycetes incertae sedis</taxon>
        <taxon>Myxotrichaceae</taxon>
        <taxon>Oidiodendron</taxon>
    </lineage>
</organism>
<comment type="catalytic activity">
    <reaction evidence="14 16">
        <text>L-threonyl-[protein] + ATP = O-phospho-L-threonyl-[protein] + ADP + H(+)</text>
        <dbReference type="Rhea" id="RHEA:46608"/>
        <dbReference type="Rhea" id="RHEA-COMP:11060"/>
        <dbReference type="Rhea" id="RHEA-COMP:11605"/>
        <dbReference type="ChEBI" id="CHEBI:15378"/>
        <dbReference type="ChEBI" id="CHEBI:30013"/>
        <dbReference type="ChEBI" id="CHEBI:30616"/>
        <dbReference type="ChEBI" id="CHEBI:61977"/>
        <dbReference type="ChEBI" id="CHEBI:456216"/>
        <dbReference type="EC" id="2.7.11.1"/>
    </reaction>
</comment>
<reference evidence="21 22" key="1">
    <citation type="submission" date="2014-04" db="EMBL/GenBank/DDBJ databases">
        <authorList>
            <consortium name="DOE Joint Genome Institute"/>
            <person name="Kuo A."/>
            <person name="Martino E."/>
            <person name="Perotto S."/>
            <person name="Kohler A."/>
            <person name="Nagy L.G."/>
            <person name="Floudas D."/>
            <person name="Copeland A."/>
            <person name="Barry K.W."/>
            <person name="Cichocki N."/>
            <person name="Veneault-Fourrey C."/>
            <person name="LaButti K."/>
            <person name="Lindquist E.A."/>
            <person name="Lipzen A."/>
            <person name="Lundell T."/>
            <person name="Morin E."/>
            <person name="Murat C."/>
            <person name="Sun H."/>
            <person name="Tunlid A."/>
            <person name="Henrissat B."/>
            <person name="Grigoriev I.V."/>
            <person name="Hibbett D.S."/>
            <person name="Martin F."/>
            <person name="Nordberg H.P."/>
            <person name="Cantor M.N."/>
            <person name="Hua S.X."/>
        </authorList>
    </citation>
    <scope>NUCLEOTIDE SEQUENCE [LARGE SCALE GENOMIC DNA]</scope>
    <source>
        <strain evidence="21 22">Zn</strain>
    </source>
</reference>
<keyword evidence="6 16" id="KW-0723">Serine/threonine-protein kinase</keyword>
<keyword evidence="8 16" id="KW-0547">Nucleotide-binding</keyword>
<evidence type="ECO:0000256" key="1">
    <source>
        <dbReference type="ARBA" id="ARBA00004123"/>
    </source>
</evidence>